<gene>
    <name evidence="3" type="ORF">H0921_04805</name>
</gene>
<evidence type="ECO:0000313" key="4">
    <source>
        <dbReference type="Proteomes" id="UP000542342"/>
    </source>
</evidence>
<proteinExistence type="predicted"/>
<dbReference type="EMBL" id="JACEFB010000002">
    <property type="protein sequence ID" value="MBA2225479.1"/>
    <property type="molecule type" value="Genomic_DNA"/>
</dbReference>
<protein>
    <submittedName>
        <fullName evidence="3">Uncharacterized protein</fullName>
    </submittedName>
</protein>
<keyword evidence="2" id="KW-1133">Transmembrane helix</keyword>
<evidence type="ECO:0000256" key="1">
    <source>
        <dbReference type="SAM" id="Coils"/>
    </source>
</evidence>
<keyword evidence="1" id="KW-0175">Coiled coil</keyword>
<comment type="caution">
    <text evidence="3">The sequence shown here is derived from an EMBL/GenBank/DDBJ whole genome shotgun (WGS) entry which is preliminary data.</text>
</comment>
<keyword evidence="2" id="KW-0472">Membrane</keyword>
<accession>A0A7V8VCG1</accession>
<feature type="coiled-coil region" evidence="1">
    <location>
        <begin position="33"/>
        <end position="60"/>
    </location>
</feature>
<name>A0A7V8VCG1_9BACT</name>
<keyword evidence="2" id="KW-0812">Transmembrane</keyword>
<dbReference type="Proteomes" id="UP000542342">
    <property type="component" value="Unassembled WGS sequence"/>
</dbReference>
<evidence type="ECO:0000256" key="2">
    <source>
        <dbReference type="SAM" id="Phobius"/>
    </source>
</evidence>
<dbReference type="AlphaFoldDB" id="A0A7V8VCG1"/>
<organism evidence="3 4">
    <name type="scientific">Thermogemmata fonticola</name>
    <dbReference type="NCBI Taxonomy" id="2755323"/>
    <lineage>
        <taxon>Bacteria</taxon>
        <taxon>Pseudomonadati</taxon>
        <taxon>Planctomycetota</taxon>
        <taxon>Planctomycetia</taxon>
        <taxon>Gemmatales</taxon>
        <taxon>Gemmataceae</taxon>
        <taxon>Thermogemmata</taxon>
    </lineage>
</organism>
<sequence length="564" mass="62316">MTPREFRSALALIGLISAAIAGVGGYFFIYTPLQNTAQMRRMLEKDIDDLELQLMQMIKDRPAVALIQRQSLPPDDTIAQAQYSQLLERLLLQSGIRDFKFSSVGIVQARPPIIPDIAPKRPAYKQHRFVISMENINIWQLVDFLYAYYQLDLLHQISTLKIERNERDPSRNGLKVTLTSDAIAVDGVKARTSLFPVTNVVAAVASNLGPQLLQKNPEQTRLLQWIRAEPVLASPPRNYTYIVQRDIFYGILPPYVPRKPVPFAIGPLPDVTMRRDGKPYVVRIRLSGDGSEEAEISVSVTGSLIPEDALQVDAENWTITLPPVGEDTPDSATSTVTVTAVSSEGVEVKKSFRVSVEAPVTPPPPPKPEIAWLITLPIVSTASDGTAQAIIKDHFNNFRYLISATNTTITVRKEIPWTAKSMKEDANYRRTHPPGYLVISDEGTSATQRTFRVIAIDENGIILCEPNPPAKVGNERNGGAWGGRPGFGGGRAGARQGPADPLAALTGNPATLIPRPAYYRWEHGKSLQEALDKGRLKAEEIDHILRRIAASGTVVLHRLREDQQ</sequence>
<reference evidence="3 4" key="1">
    <citation type="submission" date="2020-07" db="EMBL/GenBank/DDBJ databases">
        <title>Thermogemmata thermophila gen. nov., sp. nov., a novel moderate thermophilic planctomycete from a Kamchatka hot spring.</title>
        <authorList>
            <person name="Elcheninov A.G."/>
            <person name="Podosokorskaya O.A."/>
            <person name="Kovaleva O.L."/>
            <person name="Novikov A."/>
            <person name="Bonch-Osmolovskaya E.A."/>
            <person name="Toshchakov S.V."/>
            <person name="Kublanov I.V."/>
        </authorList>
    </citation>
    <scope>NUCLEOTIDE SEQUENCE [LARGE SCALE GENOMIC DNA]</scope>
    <source>
        <strain evidence="3 4">2918</strain>
    </source>
</reference>
<feature type="transmembrane region" description="Helical" evidence="2">
    <location>
        <begin position="9"/>
        <end position="30"/>
    </location>
</feature>
<keyword evidence="4" id="KW-1185">Reference proteome</keyword>
<dbReference type="RefSeq" id="WP_194536902.1">
    <property type="nucleotide sequence ID" value="NZ_JACEFB010000002.1"/>
</dbReference>
<evidence type="ECO:0000313" key="3">
    <source>
        <dbReference type="EMBL" id="MBA2225479.1"/>
    </source>
</evidence>